<dbReference type="AlphaFoldDB" id="A0A7R9M887"/>
<dbReference type="InterPro" id="IPR036188">
    <property type="entry name" value="FAD/NAD-bd_sf"/>
</dbReference>
<comment type="catalytic activity">
    <reaction evidence="14">
        <text>hypotaurine + NADH + O2 + H(+) = taurine + NAD(+) + H2O</text>
        <dbReference type="Rhea" id="RHEA:74111"/>
        <dbReference type="ChEBI" id="CHEBI:15377"/>
        <dbReference type="ChEBI" id="CHEBI:15378"/>
        <dbReference type="ChEBI" id="CHEBI:15379"/>
        <dbReference type="ChEBI" id="CHEBI:57540"/>
        <dbReference type="ChEBI" id="CHEBI:57853"/>
        <dbReference type="ChEBI" id="CHEBI:57945"/>
        <dbReference type="ChEBI" id="CHEBI:507393"/>
        <dbReference type="EC" id="1.14.13.8"/>
    </reaction>
    <physiologicalReaction direction="left-to-right" evidence="14">
        <dbReference type="Rhea" id="RHEA:74112"/>
    </physiologicalReaction>
</comment>
<evidence type="ECO:0000256" key="6">
    <source>
        <dbReference type="ARBA" id="ARBA00022824"/>
    </source>
</evidence>
<dbReference type="GO" id="GO:0050660">
    <property type="term" value="F:flavin adenine dinucleotide binding"/>
    <property type="evidence" value="ECO:0007669"/>
    <property type="project" value="InterPro"/>
</dbReference>
<keyword evidence="9" id="KW-1133">Transmembrane helix</keyword>
<dbReference type="OrthoDB" id="66881at2759"/>
<comment type="function">
    <text evidence="13">Broad spectrum monooxygenase that catalyzes the oxygenation of a wide variety of nitrogen- and sulfur-containing compounds including xenobiotics. Catalyzes the S-oxygenation of hypotaurine to produce taurine, an organic osmolyte involved in cell volume regulation as well as a variety of cytoprotective and developmental processes. In vitro, catalyzes the N-oxygenation of trimethylamine (TMA) to produce trimethylamine N-oxide (TMAO) and could therefore participate to the detoxification of this compound that is generated by the action of gut microbiota from dietary precursors such as choline, choline containing compounds, betaine or L-carnitine.</text>
</comment>
<dbReference type="GO" id="GO:0005789">
    <property type="term" value="C:endoplasmic reticulum membrane"/>
    <property type="evidence" value="ECO:0007669"/>
    <property type="project" value="UniProtKB-SubCell"/>
</dbReference>
<keyword evidence="5" id="KW-0812">Transmembrane</keyword>
<keyword evidence="10 18" id="KW-0560">Oxidoreductase</keyword>
<evidence type="ECO:0000256" key="4">
    <source>
        <dbReference type="ARBA" id="ARBA00022630"/>
    </source>
</evidence>
<evidence type="ECO:0000256" key="8">
    <source>
        <dbReference type="ARBA" id="ARBA00022857"/>
    </source>
</evidence>
<evidence type="ECO:0000256" key="13">
    <source>
        <dbReference type="ARBA" id="ARBA00045957"/>
    </source>
</evidence>
<dbReference type="GO" id="GO:0050661">
    <property type="term" value="F:NADP binding"/>
    <property type="evidence" value="ECO:0007669"/>
    <property type="project" value="InterPro"/>
</dbReference>
<evidence type="ECO:0000256" key="2">
    <source>
        <dbReference type="ARBA" id="ARBA00004389"/>
    </source>
</evidence>
<reference evidence="20" key="1">
    <citation type="submission" date="2020-11" db="EMBL/GenBank/DDBJ databases">
        <authorList>
            <person name="Tran Van P."/>
        </authorList>
    </citation>
    <scope>NUCLEOTIDE SEQUENCE</scope>
</reference>
<dbReference type="Gene3D" id="3.50.50.60">
    <property type="entry name" value="FAD/NAD(P)-binding domain"/>
    <property type="match status" value="2"/>
</dbReference>
<protein>
    <recommendedName>
        <fullName evidence="19">Flavin-containing monooxygenase</fullName>
        <ecNumber evidence="19">1.-.-.-</ecNumber>
    </recommendedName>
</protein>
<evidence type="ECO:0000256" key="9">
    <source>
        <dbReference type="ARBA" id="ARBA00022989"/>
    </source>
</evidence>
<dbReference type="Pfam" id="PF00743">
    <property type="entry name" value="FMO-like"/>
    <property type="match status" value="1"/>
</dbReference>
<name>A0A7R9M887_9ACAR</name>
<comment type="catalytic activity">
    <reaction evidence="17">
        <text>N,N-dimethylaniline + NADPH + O2 + H(+) = N,N-dimethylaniline N-oxide + NADP(+) + H2O</text>
        <dbReference type="Rhea" id="RHEA:24468"/>
        <dbReference type="ChEBI" id="CHEBI:15377"/>
        <dbReference type="ChEBI" id="CHEBI:15378"/>
        <dbReference type="ChEBI" id="CHEBI:15379"/>
        <dbReference type="ChEBI" id="CHEBI:16269"/>
        <dbReference type="ChEBI" id="CHEBI:17735"/>
        <dbReference type="ChEBI" id="CHEBI:57783"/>
        <dbReference type="ChEBI" id="CHEBI:58349"/>
        <dbReference type="EC" id="1.14.13.8"/>
    </reaction>
    <physiologicalReaction direction="left-to-right" evidence="17">
        <dbReference type="Rhea" id="RHEA:24469"/>
    </physiologicalReaction>
</comment>
<dbReference type="FunFam" id="3.50.50.60:FF:000159">
    <property type="entry name" value="Dimethylaniline monooxygenase [N-oxide-forming]"/>
    <property type="match status" value="1"/>
</dbReference>
<evidence type="ECO:0000256" key="19">
    <source>
        <dbReference type="RuleBase" id="RU361177"/>
    </source>
</evidence>
<gene>
    <name evidence="20" type="ORF">ONB1V03_LOCUS11779</name>
</gene>
<comment type="cofactor">
    <cofactor evidence="1 18 19">
        <name>FAD</name>
        <dbReference type="ChEBI" id="CHEBI:57692"/>
    </cofactor>
</comment>
<dbReference type="InterPro" id="IPR050346">
    <property type="entry name" value="FMO-like"/>
</dbReference>
<dbReference type="EMBL" id="OC923881">
    <property type="protein sequence ID" value="CAD7655134.1"/>
    <property type="molecule type" value="Genomic_DNA"/>
</dbReference>
<evidence type="ECO:0000256" key="12">
    <source>
        <dbReference type="ARBA" id="ARBA00023136"/>
    </source>
</evidence>
<keyword evidence="8 18" id="KW-0521">NADP</keyword>
<keyword evidence="6 18" id="KW-0256">Endoplasmic reticulum</keyword>
<evidence type="ECO:0000256" key="18">
    <source>
        <dbReference type="PIRNR" id="PIRNR000332"/>
    </source>
</evidence>
<dbReference type="InterPro" id="IPR000960">
    <property type="entry name" value="Flavin_mOase"/>
</dbReference>
<keyword evidence="12 18" id="KW-0472">Membrane</keyword>
<organism evidence="20">
    <name type="scientific">Oppiella nova</name>
    <dbReference type="NCBI Taxonomy" id="334625"/>
    <lineage>
        <taxon>Eukaryota</taxon>
        <taxon>Metazoa</taxon>
        <taxon>Ecdysozoa</taxon>
        <taxon>Arthropoda</taxon>
        <taxon>Chelicerata</taxon>
        <taxon>Arachnida</taxon>
        <taxon>Acari</taxon>
        <taxon>Acariformes</taxon>
        <taxon>Sarcoptiformes</taxon>
        <taxon>Oribatida</taxon>
        <taxon>Brachypylina</taxon>
        <taxon>Oppioidea</taxon>
        <taxon>Oppiidae</taxon>
        <taxon>Oppiella</taxon>
    </lineage>
</organism>
<dbReference type="PANTHER" id="PTHR23023">
    <property type="entry name" value="DIMETHYLANILINE MONOOXYGENASE"/>
    <property type="match status" value="1"/>
</dbReference>
<evidence type="ECO:0000256" key="10">
    <source>
        <dbReference type="ARBA" id="ARBA00023002"/>
    </source>
</evidence>
<evidence type="ECO:0000256" key="15">
    <source>
        <dbReference type="ARBA" id="ARBA00048041"/>
    </source>
</evidence>
<evidence type="ECO:0000256" key="3">
    <source>
        <dbReference type="ARBA" id="ARBA00009183"/>
    </source>
</evidence>
<evidence type="ECO:0000256" key="1">
    <source>
        <dbReference type="ARBA" id="ARBA00001974"/>
    </source>
</evidence>
<accession>A0A7R9M887</accession>
<dbReference type="SUPFAM" id="SSF51905">
    <property type="entry name" value="FAD/NAD(P)-binding domain"/>
    <property type="match status" value="2"/>
</dbReference>
<comment type="catalytic activity">
    <reaction evidence="16">
        <text>trimethylamine + NADPH + O2 = trimethylamine N-oxide + NADP(+) + H2O</text>
        <dbReference type="Rhea" id="RHEA:31979"/>
        <dbReference type="ChEBI" id="CHEBI:15377"/>
        <dbReference type="ChEBI" id="CHEBI:15379"/>
        <dbReference type="ChEBI" id="CHEBI:15724"/>
        <dbReference type="ChEBI" id="CHEBI:57783"/>
        <dbReference type="ChEBI" id="CHEBI:58349"/>
        <dbReference type="ChEBI" id="CHEBI:58389"/>
        <dbReference type="EC" id="1.14.13.148"/>
    </reaction>
    <physiologicalReaction direction="left-to-right" evidence="16">
        <dbReference type="Rhea" id="RHEA:31980"/>
    </physiologicalReaction>
</comment>
<evidence type="ECO:0000256" key="14">
    <source>
        <dbReference type="ARBA" id="ARBA00047338"/>
    </source>
</evidence>
<keyword evidence="4 18" id="KW-0285">Flavoprotein</keyword>
<keyword evidence="7 18" id="KW-0274">FAD</keyword>
<dbReference type="GO" id="GO:0004499">
    <property type="term" value="F:N,N-dimethylaniline monooxygenase activity"/>
    <property type="evidence" value="ECO:0007669"/>
    <property type="project" value="UniProtKB-UniRule"/>
</dbReference>
<keyword evidence="21" id="KW-1185">Reference proteome</keyword>
<evidence type="ECO:0000256" key="16">
    <source>
        <dbReference type="ARBA" id="ARBA00048088"/>
    </source>
</evidence>
<evidence type="ECO:0000313" key="20">
    <source>
        <dbReference type="EMBL" id="CAD7655134.1"/>
    </source>
</evidence>
<dbReference type="GO" id="GO:0034899">
    <property type="term" value="F:trimethylamine monooxygenase activity"/>
    <property type="evidence" value="ECO:0007669"/>
    <property type="project" value="UniProtKB-EC"/>
</dbReference>
<evidence type="ECO:0000256" key="17">
    <source>
        <dbReference type="ARBA" id="ARBA00049443"/>
    </source>
</evidence>
<keyword evidence="11 18" id="KW-0503">Monooxygenase</keyword>
<evidence type="ECO:0000256" key="11">
    <source>
        <dbReference type="ARBA" id="ARBA00023033"/>
    </source>
</evidence>
<comment type="similarity">
    <text evidence="3 18 19">Belongs to the FMO family.</text>
</comment>
<comment type="subcellular location">
    <subcellularLocation>
        <location evidence="2">Endoplasmic reticulum membrane</location>
        <topology evidence="2">Single-pass membrane protein</topology>
    </subcellularLocation>
</comment>
<proteinExistence type="inferred from homology"/>
<dbReference type="EC" id="1.-.-.-" evidence="19"/>
<evidence type="ECO:0000256" key="5">
    <source>
        <dbReference type="ARBA" id="ARBA00022692"/>
    </source>
</evidence>
<dbReference type="PIRSF" id="PIRSF000332">
    <property type="entry name" value="FMO"/>
    <property type="match status" value="1"/>
</dbReference>
<evidence type="ECO:0000256" key="7">
    <source>
        <dbReference type="ARBA" id="ARBA00022827"/>
    </source>
</evidence>
<comment type="catalytic activity">
    <reaction evidence="15">
        <text>hypotaurine + NADPH + O2 + H(+) = taurine + NADP(+) + H2O</text>
        <dbReference type="Rhea" id="RHEA:69819"/>
        <dbReference type="ChEBI" id="CHEBI:15377"/>
        <dbReference type="ChEBI" id="CHEBI:15378"/>
        <dbReference type="ChEBI" id="CHEBI:15379"/>
        <dbReference type="ChEBI" id="CHEBI:57783"/>
        <dbReference type="ChEBI" id="CHEBI:57853"/>
        <dbReference type="ChEBI" id="CHEBI:58349"/>
        <dbReference type="ChEBI" id="CHEBI:507393"/>
        <dbReference type="EC" id="1.14.13.8"/>
    </reaction>
    <physiologicalReaction direction="left-to-right" evidence="15">
        <dbReference type="Rhea" id="RHEA:69820"/>
    </physiologicalReaction>
</comment>
<evidence type="ECO:0000313" key="21">
    <source>
        <dbReference type="Proteomes" id="UP000728032"/>
    </source>
</evidence>
<dbReference type="Proteomes" id="UP000728032">
    <property type="component" value="Unassembled WGS sequence"/>
</dbReference>
<sequence>MSAKGSRICVVGAGAAGLTSIKTCLEAGLEVVCYEKTSNISGLWCYRREDIEGVGRVQKTTITNSSKEINSFSDFAIPKEFPNYLDHKKMCEYFELYAKHFQLLPHIRFKHSVLKIDKTHDYDTSHRLKVVVQNSEDNSVSTQEFDGVMVCTGHHTTPRWPHFPGQHLFKGKILHSRDLSSQLDLQEYEDKTAVVVGIGNSGCDSAVELSYLCDKTYMSLRRGGWVLYRLGTNGWPIDYLLQTRFLNTIRKLFPFGLICWYFETFYFNYRFNHRLYGIEPNSRCFSEIPIISDVLPTRIISGRIAIKKNIKRFVEDGVIFEGDQNVTKCDLVVMATGYHYSFPIIDESLFKHTDSKPLNLYKQVFPEQLSHWSLALIGAIQPNGGIFSLFEMQARWYTMLMTGKCQFPSHDHIVADIASANQIRDQIFYKSVRNSLGVDWISYMDDIADIIGVKPDIRQYLFSDTPLFIRLVFGTALSYEYRLKGPNSWGGARDALMQSDYRVRYGINPNEAKSGSQYYLNADFYKIVFVLIFRMNCFIMKIRGIYRNSYKD</sequence>
<dbReference type="EMBL" id="CAJPVJ010009056">
    <property type="protein sequence ID" value="CAG2172321.1"/>
    <property type="molecule type" value="Genomic_DNA"/>
</dbReference>
<dbReference type="PRINTS" id="PR00370">
    <property type="entry name" value="FMOXYGENASE"/>
</dbReference>
<dbReference type="InterPro" id="IPR020946">
    <property type="entry name" value="Flavin_mOase-like"/>
</dbReference>